<keyword evidence="4" id="KW-0378">Hydrolase</keyword>
<dbReference type="SMART" id="SM00849">
    <property type="entry name" value="Lactamase_B"/>
    <property type="match status" value="1"/>
</dbReference>
<evidence type="ECO:0000256" key="1">
    <source>
        <dbReference type="ARBA" id="ARBA00022759"/>
    </source>
</evidence>
<dbReference type="AlphaFoldDB" id="A0A7J5C1Q1"/>
<feature type="region of interest" description="Disordered" evidence="2">
    <location>
        <begin position="1"/>
        <end position="25"/>
    </location>
</feature>
<dbReference type="SUPFAM" id="SSF56281">
    <property type="entry name" value="Metallo-hydrolase/oxidoreductase"/>
    <property type="match status" value="1"/>
</dbReference>
<evidence type="ECO:0000313" key="4">
    <source>
        <dbReference type="EMBL" id="KAB1662566.1"/>
    </source>
</evidence>
<dbReference type="InterPro" id="IPR036866">
    <property type="entry name" value="RibonucZ/Hydroxyglut_hydro"/>
</dbReference>
<keyword evidence="5" id="KW-1185">Reference proteome</keyword>
<dbReference type="InterPro" id="IPR001279">
    <property type="entry name" value="Metallo-B-lactamas"/>
</dbReference>
<dbReference type="EMBL" id="WBJZ01000001">
    <property type="protein sequence ID" value="KAB1662566.1"/>
    <property type="molecule type" value="Genomic_DNA"/>
</dbReference>
<dbReference type="OrthoDB" id="4137979at2"/>
<reference evidence="4 5" key="1">
    <citation type="submission" date="2019-09" db="EMBL/GenBank/DDBJ databases">
        <title>Phylogeny of genus Pseudoclavibacter and closely related genus.</title>
        <authorList>
            <person name="Li Y."/>
        </authorList>
    </citation>
    <scope>NUCLEOTIDE SEQUENCE [LARGE SCALE GENOMIC DNA]</scope>
    <source>
        <strain evidence="4 5">DSM 23821</strain>
    </source>
</reference>
<dbReference type="PANTHER" id="PTHR46018:SF2">
    <property type="entry name" value="ZINC PHOSPHODIESTERASE ELAC PROTEIN 1"/>
    <property type="match status" value="1"/>
</dbReference>
<feature type="domain" description="Metallo-beta-lactamase" evidence="3">
    <location>
        <begin position="49"/>
        <end position="234"/>
    </location>
</feature>
<keyword evidence="1" id="KW-0255">Endonuclease</keyword>
<sequence length="288" mass="29969">MSDDTSATPTPDDTRAAVAPRPEAPEAPGVTGILEVLGANATAPNAAGPASGYVLHTDEGLVLVDAGPGTMAAFTSRYPLDAIRAFVVTHLHADHSLDLMAWAYRWTFPQVLPPLPLLVPEGATASVAAFDALFGIPTLSTMNAPVSQSFVLEAMPMDGTTSIRLPGAELVSFAARHAVPSAALRFRVGDRSYTFSSDTGDCPGLRDAARGADVFVCEATWLDEPAPEDRGHGHLTPAEAGTIAAESGVGTLVLTHLSRPEDGAESVRRARERFDGPIVLAAPGVRVA</sequence>
<evidence type="ECO:0000256" key="2">
    <source>
        <dbReference type="SAM" id="MobiDB-lite"/>
    </source>
</evidence>
<keyword evidence="1" id="KW-0540">Nuclease</keyword>
<comment type="caution">
    <text evidence="4">The sequence shown here is derived from an EMBL/GenBank/DDBJ whole genome shotgun (WGS) entry which is preliminary data.</text>
</comment>
<protein>
    <submittedName>
        <fullName evidence="4">MBL fold metallo-hydrolase</fullName>
    </submittedName>
</protein>
<dbReference type="GO" id="GO:0042781">
    <property type="term" value="F:3'-tRNA processing endoribonuclease activity"/>
    <property type="evidence" value="ECO:0007669"/>
    <property type="project" value="TreeGrafter"/>
</dbReference>
<gene>
    <name evidence="4" type="ORF">F8O01_01070</name>
</gene>
<name>A0A7J5C1Q1_9MICO</name>
<evidence type="ECO:0000313" key="5">
    <source>
        <dbReference type="Proteomes" id="UP000467240"/>
    </source>
</evidence>
<organism evidence="4 5">
    <name type="scientific">Pseudoclavibacter chungangensis</name>
    <dbReference type="NCBI Taxonomy" id="587635"/>
    <lineage>
        <taxon>Bacteria</taxon>
        <taxon>Bacillati</taxon>
        <taxon>Actinomycetota</taxon>
        <taxon>Actinomycetes</taxon>
        <taxon>Micrococcales</taxon>
        <taxon>Microbacteriaceae</taxon>
        <taxon>Pseudoclavibacter</taxon>
    </lineage>
</organism>
<accession>A0A7J5C1Q1</accession>
<dbReference type="Gene3D" id="3.60.15.10">
    <property type="entry name" value="Ribonuclease Z/Hydroxyacylglutathione hydrolase-like"/>
    <property type="match status" value="1"/>
</dbReference>
<proteinExistence type="predicted"/>
<dbReference type="Proteomes" id="UP000467240">
    <property type="component" value="Unassembled WGS sequence"/>
</dbReference>
<dbReference type="PANTHER" id="PTHR46018">
    <property type="entry name" value="ZINC PHOSPHODIESTERASE ELAC PROTEIN 1"/>
    <property type="match status" value="1"/>
</dbReference>
<dbReference type="Pfam" id="PF12706">
    <property type="entry name" value="Lactamase_B_2"/>
    <property type="match status" value="1"/>
</dbReference>
<feature type="compositionally biased region" description="Low complexity" evidence="2">
    <location>
        <begin position="1"/>
        <end position="21"/>
    </location>
</feature>
<dbReference type="RefSeq" id="WP_158038999.1">
    <property type="nucleotide sequence ID" value="NZ_JACCFV010000001.1"/>
</dbReference>
<evidence type="ECO:0000259" key="3">
    <source>
        <dbReference type="SMART" id="SM00849"/>
    </source>
</evidence>